<feature type="compositionally biased region" description="Basic and acidic residues" evidence="1">
    <location>
        <begin position="890"/>
        <end position="924"/>
    </location>
</feature>
<reference evidence="3" key="1">
    <citation type="submission" date="2014-07" db="EMBL/GenBank/DDBJ databases">
        <authorList>
            <person name="Martin A.A"/>
            <person name="De Silva N."/>
        </authorList>
    </citation>
    <scope>NUCLEOTIDE SEQUENCE</scope>
</reference>
<dbReference type="InterPro" id="IPR001849">
    <property type="entry name" value="PH_domain"/>
</dbReference>
<reference evidence="4" key="2">
    <citation type="submission" date="2015-08" db="UniProtKB">
        <authorList>
            <consortium name="WormBaseParasite"/>
        </authorList>
    </citation>
    <scope>IDENTIFICATION</scope>
</reference>
<dbReference type="GO" id="GO:0005886">
    <property type="term" value="C:plasma membrane"/>
    <property type="evidence" value="ECO:0007669"/>
    <property type="project" value="TreeGrafter"/>
</dbReference>
<dbReference type="PANTHER" id="PTHR13217">
    <property type="entry name" value="PLECKSTRIN HOMOLOGY DOMAIN-CONTAINING FAMILY G MEMBER 7"/>
    <property type="match status" value="1"/>
</dbReference>
<proteinExistence type="predicted"/>
<dbReference type="Proteomes" id="UP000035680">
    <property type="component" value="Unassembled WGS sequence"/>
</dbReference>
<evidence type="ECO:0000313" key="4">
    <source>
        <dbReference type="WBParaSite" id="SVE_0705800.2"/>
    </source>
</evidence>
<keyword evidence="3" id="KW-1185">Reference proteome</keyword>
<accession>A0A0K0FDY1</accession>
<feature type="region of interest" description="Disordered" evidence="1">
    <location>
        <begin position="813"/>
        <end position="924"/>
    </location>
</feature>
<name>A0A0K0FDY1_STRVS</name>
<dbReference type="SUPFAM" id="SSF50729">
    <property type="entry name" value="PH domain-like"/>
    <property type="match status" value="1"/>
</dbReference>
<dbReference type="InterPro" id="IPR011993">
    <property type="entry name" value="PH-like_dom_sf"/>
</dbReference>
<dbReference type="CDD" id="cd13244">
    <property type="entry name" value="PH_PLEKHG5_G6"/>
    <property type="match status" value="1"/>
</dbReference>
<dbReference type="GO" id="GO:0043542">
    <property type="term" value="P:endothelial cell migration"/>
    <property type="evidence" value="ECO:0007669"/>
    <property type="project" value="TreeGrafter"/>
</dbReference>
<dbReference type="Gene3D" id="1.20.900.10">
    <property type="entry name" value="Dbl homology (DH) domain"/>
    <property type="match status" value="1"/>
</dbReference>
<dbReference type="InterPro" id="IPR040181">
    <property type="entry name" value="PKHG5/7"/>
</dbReference>
<dbReference type="PANTHER" id="PTHR13217:SF11">
    <property type="entry name" value="PLECKSTRIN HOMOLOGY DOMAIN-CONTAINING FAMILY G MEMBER 5"/>
    <property type="match status" value="1"/>
</dbReference>
<sequence length="1180" mass="133296">MNLLTGKNNSPIIEKEGKRSSSANAFSSSAIHAAAALISAVPETIAMKKCVQKNVPMTPLSVVVVKQLDDEINNSSHRHSLPMTLLAPDMLPKRIPSLRKTSSALQFQLSKTRNLSTSTTPPPSCVIPAATTSAPNQQNHPTSQFFHNSIDSNSSLTGSVSANSTPGNNSIDSSSTAGIVNTSRKISLGINTHPPITGYSYPPPEDPMSVAQQFQHPYLYSTTNGTGTINGHHQLNLQGPSSFGVTSFQICGCPLINGMPGMHDVNICHYTNMIMPQEETTTKKIRSSTSNRMSLFFGKEKQDMISRLNVLKKECLSRNDLSELELENHWSCIVTNSNDMSEHEKKQQGIIWEVITTEQRYIYLLKQMDELCYYFNEMQKIGFLRDINGRTVFLNFAELFQCNKVFWSKAIVPILKETRDKGTPLSFKPLLDGFDEINEWFKCYIFFNCHAKEAHSYIQKKQSDNEFFHEFIVWAESQNSMNRQRLLDIFTAPMQRMTRYALLTKTYLETIGNREEYDYTKSIYDKIDEANSIMDIEIAQNMMRNQLEEIMSCIEGYDVIDNDEFFRLYKRGTRNVLNLNQPMPYLMGPPRFRRVFYKGDIKLRENRNGPKTDVLCFVMTDMFLICRIVNKNKDRLRIFKPPMHITNVVFYPCQDYTGFYLVYTNEFDALSGLYVMQTSSHDETRRWIEFLSLAQEEFRTLRRLNEPSYEMNPIDDMSLQQALQMHQLPDNQGPYPWLSHSRRVSHGMTNPQIEGYMTPDQGYVHRKSNSMDSQVIALNNQNMGGGGNSIRNQHVRSSTTLLNQDKEYPVINGIIRGPRNTTVNIQGNPPPDRSRKKINTSIDIIQPVSMAHSKSSIDMNNLNKTTNEESGNNISIPKVRSRSNSSGNLKVKEDEKSRSPSPKDNESRKVNKKDDVKEDERCGINEKKKEGNLIKNASLDEKNVLMKGNVNGTIKEEDQNGSDVYLLPSGNTSNSSSGIFGRRFERRYHTADQIDMMKPKGTFQTSILKRFSLNLSNAVSGSSKKISNRIYDQNTKKHSQTSTVTSSESFGSSTSGISSASSHDTTGIIIDNHDSSESYRGMKKSNIGNVSIPEHSYEKGKLFKGMNDSKVLHIHLEEENTNNEDVTPSDAFKSASSTPPPVPQVSPPPISEGDGEGGVFEQEQDIIKYILDNKLETSDV</sequence>
<feature type="compositionally biased region" description="Low complexity" evidence="1">
    <location>
        <begin position="1041"/>
        <end position="1066"/>
    </location>
</feature>
<feature type="compositionally biased region" description="Pro residues" evidence="1">
    <location>
        <begin position="1138"/>
        <end position="1150"/>
    </location>
</feature>
<evidence type="ECO:0000259" key="2">
    <source>
        <dbReference type="PROSITE" id="PS50010"/>
    </source>
</evidence>
<protein>
    <submittedName>
        <fullName evidence="4">DH domain-containing protein</fullName>
    </submittedName>
</protein>
<dbReference type="SMART" id="SM00233">
    <property type="entry name" value="PH"/>
    <property type="match status" value="1"/>
</dbReference>
<dbReference type="InterPro" id="IPR035899">
    <property type="entry name" value="DBL_dom_sf"/>
</dbReference>
<feature type="compositionally biased region" description="Polar residues" evidence="1">
    <location>
        <begin position="852"/>
        <end position="875"/>
    </location>
</feature>
<dbReference type="InterPro" id="IPR000219">
    <property type="entry name" value="DH_dom"/>
</dbReference>
<dbReference type="GO" id="GO:0030139">
    <property type="term" value="C:endocytic vesicle"/>
    <property type="evidence" value="ECO:0007669"/>
    <property type="project" value="TreeGrafter"/>
</dbReference>
<dbReference type="AlphaFoldDB" id="A0A0K0FDY1"/>
<feature type="compositionally biased region" description="Polar residues" evidence="1">
    <location>
        <begin position="130"/>
        <end position="176"/>
    </location>
</feature>
<feature type="region of interest" description="Disordered" evidence="1">
    <location>
        <begin position="1118"/>
        <end position="1162"/>
    </location>
</feature>
<dbReference type="PROSITE" id="PS50010">
    <property type="entry name" value="DH_2"/>
    <property type="match status" value="1"/>
</dbReference>
<dbReference type="STRING" id="75913.A0A0K0FDY1"/>
<dbReference type="SUPFAM" id="SSF48065">
    <property type="entry name" value="DBL homology domain (DH-domain)"/>
    <property type="match status" value="1"/>
</dbReference>
<dbReference type="Pfam" id="PF00621">
    <property type="entry name" value="RhoGEF"/>
    <property type="match status" value="1"/>
</dbReference>
<organism evidence="3 4">
    <name type="scientific">Strongyloides venezuelensis</name>
    <name type="common">Threadworm</name>
    <dbReference type="NCBI Taxonomy" id="75913"/>
    <lineage>
        <taxon>Eukaryota</taxon>
        <taxon>Metazoa</taxon>
        <taxon>Ecdysozoa</taxon>
        <taxon>Nematoda</taxon>
        <taxon>Chromadorea</taxon>
        <taxon>Rhabditida</taxon>
        <taxon>Tylenchina</taxon>
        <taxon>Panagrolaimomorpha</taxon>
        <taxon>Strongyloidoidea</taxon>
        <taxon>Strongyloididae</taxon>
        <taxon>Strongyloides</taxon>
    </lineage>
</organism>
<dbReference type="Gene3D" id="2.30.29.30">
    <property type="entry name" value="Pleckstrin-homology domain (PH domain)/Phosphotyrosine-binding domain (PTB)"/>
    <property type="match status" value="1"/>
</dbReference>
<dbReference type="SMART" id="SM00325">
    <property type="entry name" value="RhoGEF"/>
    <property type="match status" value="1"/>
</dbReference>
<evidence type="ECO:0000256" key="1">
    <source>
        <dbReference type="SAM" id="MobiDB-lite"/>
    </source>
</evidence>
<dbReference type="GO" id="GO:0007266">
    <property type="term" value="P:Rho protein signal transduction"/>
    <property type="evidence" value="ECO:0007669"/>
    <property type="project" value="TreeGrafter"/>
</dbReference>
<evidence type="ECO:0000313" key="3">
    <source>
        <dbReference type="Proteomes" id="UP000035680"/>
    </source>
</evidence>
<dbReference type="GO" id="GO:0030424">
    <property type="term" value="C:axon"/>
    <property type="evidence" value="ECO:0007669"/>
    <property type="project" value="TreeGrafter"/>
</dbReference>
<feature type="region of interest" description="Disordered" evidence="1">
    <location>
        <begin position="128"/>
        <end position="176"/>
    </location>
</feature>
<dbReference type="WBParaSite" id="SVE_0705800.2">
    <property type="protein sequence ID" value="SVE_0705800.2"/>
    <property type="gene ID" value="SVE_0705800"/>
</dbReference>
<dbReference type="GO" id="GO:0005085">
    <property type="term" value="F:guanyl-nucleotide exchange factor activity"/>
    <property type="evidence" value="ECO:0007669"/>
    <property type="project" value="InterPro"/>
</dbReference>
<feature type="region of interest" description="Disordered" evidence="1">
    <location>
        <begin position="1030"/>
        <end position="1090"/>
    </location>
</feature>
<feature type="domain" description="DH" evidence="2">
    <location>
        <begin position="346"/>
        <end position="537"/>
    </location>
</feature>